<protein>
    <submittedName>
        <fullName evidence="3">Phosphoenolpyruvate carboxykinase (ATP)-like</fullName>
    </submittedName>
</protein>
<dbReference type="Gene3D" id="3.90.228.20">
    <property type="match status" value="1"/>
</dbReference>
<dbReference type="PANTHER" id="PTHR30031:SF0">
    <property type="entry name" value="PHOSPHOENOLPYRUVATE CARBOXYKINASE (ATP)"/>
    <property type="match status" value="1"/>
</dbReference>
<dbReference type="GeneID" id="111316428"/>
<sequence length="182" mass="20377">MTSSTSIDLKSCSEGNGHPRHSVHRGNEEGSFQCYALSHAYASNPILIFWLQYGTGEILYPLLLENLVFDEHKREVDYGDKLETDIYQQSGSLIYIRTYPIEYIPNAKITCVGPRPKNATLLACNAFGVLPPVSKLSLTQTMCHFISGYTALVNGTEEDIKEPTTTFSACLLWRSIYHVASY</sequence>
<feature type="region of interest" description="Disordered" evidence="1">
    <location>
        <begin position="1"/>
        <end position="23"/>
    </location>
</feature>
<dbReference type="GO" id="GO:0005829">
    <property type="term" value="C:cytosol"/>
    <property type="evidence" value="ECO:0007669"/>
    <property type="project" value="TreeGrafter"/>
</dbReference>
<reference evidence="3" key="1">
    <citation type="submission" date="2025-08" db="UniProtKB">
        <authorList>
            <consortium name="RefSeq"/>
        </authorList>
    </citation>
    <scope>IDENTIFICATION</scope>
    <source>
        <tissue evidence="3">Fruit stalk</tissue>
    </source>
</reference>
<dbReference type="GO" id="GO:0005524">
    <property type="term" value="F:ATP binding"/>
    <property type="evidence" value="ECO:0007669"/>
    <property type="project" value="InterPro"/>
</dbReference>
<evidence type="ECO:0000313" key="2">
    <source>
        <dbReference type="Proteomes" id="UP000515121"/>
    </source>
</evidence>
<name>A0A6P6BAJ1_DURZI</name>
<dbReference type="GO" id="GO:0004612">
    <property type="term" value="F:phosphoenolpyruvate carboxykinase (ATP) activity"/>
    <property type="evidence" value="ECO:0007669"/>
    <property type="project" value="InterPro"/>
</dbReference>
<dbReference type="SUPFAM" id="SSF53795">
    <property type="entry name" value="PEP carboxykinase-like"/>
    <property type="match status" value="1"/>
</dbReference>
<dbReference type="Pfam" id="PF01293">
    <property type="entry name" value="PEPCK_ATP"/>
    <property type="match status" value="1"/>
</dbReference>
<evidence type="ECO:0000256" key="1">
    <source>
        <dbReference type="SAM" id="MobiDB-lite"/>
    </source>
</evidence>
<gene>
    <name evidence="3" type="primary">LOC111316428</name>
</gene>
<proteinExistence type="predicted"/>
<dbReference type="OrthoDB" id="184182at2759"/>
<evidence type="ECO:0000313" key="3">
    <source>
        <dbReference type="RefSeq" id="XP_022774114.1"/>
    </source>
</evidence>
<dbReference type="InterPro" id="IPR013035">
    <property type="entry name" value="PEP_carboxykinase_C"/>
</dbReference>
<accession>A0A6P6BAJ1</accession>
<dbReference type="KEGG" id="dzi:111316428"/>
<dbReference type="RefSeq" id="XP_022774114.1">
    <property type="nucleotide sequence ID" value="XM_022918379.1"/>
</dbReference>
<dbReference type="PANTHER" id="PTHR30031">
    <property type="entry name" value="PHOSPHOENOLPYRUVATE CARBOXYKINASE ATP"/>
    <property type="match status" value="1"/>
</dbReference>
<organism evidence="2 3">
    <name type="scientific">Durio zibethinus</name>
    <name type="common">Durian</name>
    <dbReference type="NCBI Taxonomy" id="66656"/>
    <lineage>
        <taxon>Eukaryota</taxon>
        <taxon>Viridiplantae</taxon>
        <taxon>Streptophyta</taxon>
        <taxon>Embryophyta</taxon>
        <taxon>Tracheophyta</taxon>
        <taxon>Spermatophyta</taxon>
        <taxon>Magnoliopsida</taxon>
        <taxon>eudicotyledons</taxon>
        <taxon>Gunneridae</taxon>
        <taxon>Pentapetalae</taxon>
        <taxon>rosids</taxon>
        <taxon>malvids</taxon>
        <taxon>Malvales</taxon>
        <taxon>Malvaceae</taxon>
        <taxon>Helicteroideae</taxon>
        <taxon>Durio</taxon>
    </lineage>
</organism>
<dbReference type="AlphaFoldDB" id="A0A6P6BAJ1"/>
<keyword evidence="2" id="KW-1185">Reference proteome</keyword>
<dbReference type="GO" id="GO:0006094">
    <property type="term" value="P:gluconeogenesis"/>
    <property type="evidence" value="ECO:0007669"/>
    <property type="project" value="InterPro"/>
</dbReference>
<dbReference type="Proteomes" id="UP000515121">
    <property type="component" value="Unplaced"/>
</dbReference>
<dbReference type="InterPro" id="IPR001272">
    <property type="entry name" value="PEP_carboxykinase_ATP"/>
</dbReference>